<feature type="binding site" evidence="10">
    <location>
        <position position="319"/>
    </location>
    <ligand>
        <name>substrate</name>
    </ligand>
</feature>
<evidence type="ECO:0000256" key="10">
    <source>
        <dbReference type="HAMAP-Rule" id="MF_03124"/>
    </source>
</evidence>
<comment type="subcellular location">
    <subcellularLocation>
        <location evidence="1 10">Mitochondrion matrix</location>
    </subcellularLocation>
</comment>
<feature type="site" description="Involved in the stabilization of negative charge on the oxyanion by the formation of the oxyanion hole" evidence="10">
    <location>
        <position position="152"/>
    </location>
</feature>
<dbReference type="GO" id="GO:0006592">
    <property type="term" value="P:ornithine biosynthetic process"/>
    <property type="evidence" value="ECO:0007669"/>
    <property type="project" value="TreeGrafter"/>
</dbReference>
<comment type="subunit">
    <text evidence="10">Heterodimer of an alpha and a beta chain.</text>
</comment>
<dbReference type="Proteomes" id="UP000267251">
    <property type="component" value="Unassembled WGS sequence"/>
</dbReference>
<dbReference type="SUPFAM" id="SSF56266">
    <property type="entry name" value="DmpA/ArgJ-like"/>
    <property type="match status" value="1"/>
</dbReference>
<comment type="pathway">
    <text evidence="10">Amino-acid biosynthesis; L-arginine biosynthesis; L-ornithine and N-acetyl-L-glutamate from L-glutamate and N(2)-acetyl-L-ornithine (cyclic): step 1/1.</text>
</comment>
<dbReference type="NCBIfam" id="TIGR00120">
    <property type="entry name" value="ArgJ"/>
    <property type="match status" value="1"/>
</dbReference>
<evidence type="ECO:0000256" key="8">
    <source>
        <dbReference type="ARBA" id="ARBA00023268"/>
    </source>
</evidence>
<feature type="binding site" evidence="10">
    <location>
        <position position="190"/>
    </location>
    <ligand>
        <name>substrate</name>
    </ligand>
</feature>
<feature type="binding site" evidence="10">
    <location>
        <position position="228"/>
    </location>
    <ligand>
        <name>substrate</name>
    </ligand>
</feature>
<feature type="binding site" evidence="10">
    <location>
        <position position="217"/>
    </location>
    <ligand>
        <name>substrate</name>
    </ligand>
</feature>
<dbReference type="GO" id="GO:0006526">
    <property type="term" value="P:L-arginine biosynthetic process"/>
    <property type="evidence" value="ECO:0007669"/>
    <property type="project" value="UniProtKB-UniRule"/>
</dbReference>
<feature type="site" description="Cleavage; by autolysis" evidence="10">
    <location>
        <begin position="227"/>
        <end position="228"/>
    </location>
</feature>
<dbReference type="EC" id="2.3.1.35" evidence="10"/>
<keyword evidence="6 10" id="KW-0068">Autocatalytic cleavage</keyword>
<dbReference type="EMBL" id="KZ988494">
    <property type="protein sequence ID" value="RKP12072.1"/>
    <property type="molecule type" value="Genomic_DNA"/>
</dbReference>
<comment type="catalytic activity">
    <reaction evidence="10">
        <text>L-glutamate + acetyl-CoA = N-acetyl-L-glutamate + CoA + H(+)</text>
        <dbReference type="Rhea" id="RHEA:24292"/>
        <dbReference type="ChEBI" id="CHEBI:15378"/>
        <dbReference type="ChEBI" id="CHEBI:29985"/>
        <dbReference type="ChEBI" id="CHEBI:44337"/>
        <dbReference type="ChEBI" id="CHEBI:57287"/>
        <dbReference type="ChEBI" id="CHEBI:57288"/>
        <dbReference type="EC" id="2.3.1.1"/>
    </reaction>
</comment>
<dbReference type="Gene3D" id="3.30.2330.10">
    <property type="entry name" value="arginine biosynthesis bifunctional protein suprefamily"/>
    <property type="match status" value="1"/>
</dbReference>
<keyword evidence="7 10" id="KW-0496">Mitochondrion</keyword>
<keyword evidence="9 10" id="KW-0012">Acyltransferase</keyword>
<reference evidence="12" key="1">
    <citation type="journal article" date="2018" name="Nat. Microbiol.">
        <title>Leveraging single-cell genomics to expand the fungal tree of life.</title>
        <authorList>
            <person name="Ahrendt S.R."/>
            <person name="Quandt C.A."/>
            <person name="Ciobanu D."/>
            <person name="Clum A."/>
            <person name="Salamov A."/>
            <person name="Andreopoulos B."/>
            <person name="Cheng J.F."/>
            <person name="Woyke T."/>
            <person name="Pelin A."/>
            <person name="Henrissat B."/>
            <person name="Reynolds N.K."/>
            <person name="Benny G.L."/>
            <person name="Smith M.E."/>
            <person name="James T.Y."/>
            <person name="Grigoriev I.V."/>
        </authorList>
    </citation>
    <scope>NUCLEOTIDE SEQUENCE [LARGE SCALE GENOMIC DNA]</scope>
</reference>
<dbReference type="InterPro" id="IPR016117">
    <property type="entry name" value="ArgJ-like_dom_sf"/>
</dbReference>
<accession>A0A4P9Y0R5</accession>
<comment type="catalytic activity">
    <reaction evidence="10">
        <text>N(2)-acetyl-L-ornithine + L-glutamate = N-acetyl-L-glutamate + L-ornithine</text>
        <dbReference type="Rhea" id="RHEA:15349"/>
        <dbReference type="ChEBI" id="CHEBI:29985"/>
        <dbReference type="ChEBI" id="CHEBI:44337"/>
        <dbReference type="ChEBI" id="CHEBI:46911"/>
        <dbReference type="ChEBI" id="CHEBI:57805"/>
        <dbReference type="EC" id="2.3.1.35"/>
    </reaction>
</comment>
<comment type="similarity">
    <text evidence="2 10">Belongs to the ArgJ family.</text>
</comment>
<dbReference type="CDD" id="cd02152">
    <property type="entry name" value="OAT"/>
    <property type="match status" value="1"/>
</dbReference>
<evidence type="ECO:0000256" key="9">
    <source>
        <dbReference type="ARBA" id="ARBA00023315"/>
    </source>
</evidence>
<protein>
    <recommendedName>
        <fullName evidence="10">Arginine biosynthesis bifunctional protein ArgJ, mitochondrial</fullName>
    </recommendedName>
    <domain>
        <recommendedName>
            <fullName evidence="10">Glutamate N-acetyltransferase</fullName>
            <shortName evidence="10">GAT</shortName>
            <ecNumber evidence="10">2.3.1.35</ecNumber>
        </recommendedName>
        <alternativeName>
            <fullName evidence="10">Ornithine acetyltransferase</fullName>
            <shortName evidence="10">OATase</shortName>
        </alternativeName>
        <alternativeName>
            <fullName evidence="10">Ornithine transacetylase</fullName>
        </alternativeName>
    </domain>
    <domain>
        <recommendedName>
            <fullName evidence="10">Amino-acid acetyltransferase</fullName>
            <ecNumber evidence="10">2.3.1.1</ecNumber>
        </recommendedName>
        <alternativeName>
            <fullName evidence="10">N-acetylglutamate synthase</fullName>
            <shortName evidence="10">AGS</shortName>
        </alternativeName>
    </domain>
    <component>
        <recommendedName>
            <fullName evidence="10">Arginine biosynthesis bifunctional protein ArgJ alpha chain</fullName>
        </recommendedName>
    </component>
    <component>
        <recommendedName>
            <fullName evidence="10">Arginine biosynthesis bifunctional protein ArgJ beta chain</fullName>
        </recommendedName>
    </component>
</protein>
<dbReference type="PANTHER" id="PTHR23100">
    <property type="entry name" value="ARGININE BIOSYNTHESIS BIFUNCTIONAL PROTEIN ARGJ"/>
    <property type="match status" value="1"/>
</dbReference>
<evidence type="ECO:0000256" key="4">
    <source>
        <dbReference type="ARBA" id="ARBA00022605"/>
    </source>
</evidence>
<dbReference type="HAMAP" id="MF_01106">
    <property type="entry name" value="ArgJ"/>
    <property type="match status" value="1"/>
</dbReference>
<dbReference type="Gene3D" id="3.60.70.12">
    <property type="entry name" value="L-amino peptidase D-ALA esterase/amidase"/>
    <property type="match status" value="1"/>
</dbReference>
<sequence length="456" mass="48076">MLRFLSRARSITSSVTQGIRPYSSTPSKAHLVLPGKEEDYPRGFRLSGIHCGVKKTTDADLALLVSDTTDTSAAAVFTQNVFAAAPVLQCKEVLRAHNGQGVRGVVVNSGCANAVTGTQGERDALEMAQTVDRTMAWDPSAPSPHSLVMSTGVIGQNLPIDRILQGIPKAASALATGHDAWLAAAEAIRTTDTFPKLRARTFTLPSGRSYRLAGMAKGAGMIHPNMATMLGIMATDAAISPAALQKALSHACDRSFNAITVDGDTSTNDTLSILANGAAWTNKDASDPLDVSQADFPVFQEQLTDFSAELAQLIVRDGEGATKFVTVHVTNASTFKEAKKAAMAIATSSLVKTALYGQDANWGRILSSIGASGVPMTPKAVSVSFLPANANSSNQGELRLLDQGEPAQVDEEKASAMLAQEDIVIRVSLGAGKEDARVWTCDLSHGYISINADYRS</sequence>
<dbReference type="InterPro" id="IPR042195">
    <property type="entry name" value="ArgJ_beta_C"/>
</dbReference>
<feature type="active site" description="Nucleophile" evidence="10">
    <location>
        <position position="228"/>
    </location>
</feature>
<feature type="site" description="Involved in the stabilization of negative charge on the oxyanion by the formation of the oxyanion hole" evidence="10">
    <location>
        <position position="151"/>
    </location>
</feature>
<evidence type="ECO:0000256" key="1">
    <source>
        <dbReference type="ARBA" id="ARBA00004305"/>
    </source>
</evidence>
<evidence type="ECO:0000256" key="2">
    <source>
        <dbReference type="ARBA" id="ARBA00006774"/>
    </source>
</evidence>
<proteinExistence type="inferred from homology"/>
<dbReference type="FunFam" id="3.30.2330.10:FF:000001">
    <property type="entry name" value="Arginine biosynthesis bifunctional protein ArgJ, mitochondrial"/>
    <property type="match status" value="1"/>
</dbReference>
<evidence type="ECO:0000256" key="5">
    <source>
        <dbReference type="ARBA" id="ARBA00022679"/>
    </source>
</evidence>
<comment type="pathway">
    <text evidence="10">Amino-acid biosynthesis; L-arginine biosynthesis; N(2)-acetyl-L-ornithine from L-glutamate: step 1/4.</text>
</comment>
<dbReference type="GO" id="GO:0004358">
    <property type="term" value="F:L-glutamate N-acetyltransferase activity, acting on acetyl-L-ornithine as donor"/>
    <property type="evidence" value="ECO:0007669"/>
    <property type="project" value="UniProtKB-UniRule"/>
</dbReference>
<keyword evidence="12" id="KW-1185">Reference proteome</keyword>
<feature type="binding site" evidence="10">
    <location>
        <position position="456"/>
    </location>
    <ligand>
        <name>substrate</name>
    </ligand>
</feature>
<dbReference type="NCBIfam" id="NF003802">
    <property type="entry name" value="PRK05388.1"/>
    <property type="match status" value="1"/>
</dbReference>
<evidence type="ECO:0000256" key="7">
    <source>
        <dbReference type="ARBA" id="ARBA00023128"/>
    </source>
</evidence>
<evidence type="ECO:0000256" key="6">
    <source>
        <dbReference type="ARBA" id="ARBA00022813"/>
    </source>
</evidence>
<dbReference type="PANTHER" id="PTHR23100:SF0">
    <property type="entry name" value="ARGININE BIOSYNTHESIS BIFUNCTIONAL PROTEIN ARGJ, MITOCHONDRIAL"/>
    <property type="match status" value="1"/>
</dbReference>
<evidence type="ECO:0000256" key="3">
    <source>
        <dbReference type="ARBA" id="ARBA00022571"/>
    </source>
</evidence>
<name>A0A4P9Y0R5_9FUNG</name>
<feature type="binding site" evidence="10">
    <location>
        <position position="451"/>
    </location>
    <ligand>
        <name>substrate</name>
    </ligand>
</feature>
<comment type="function">
    <text evidence="10">Catalyzes two activities which are involved in the cyclic version of arginine biosynthesis: the synthesis of acetylglutamate from glutamate and acetyl-CoA, and of ornithine by transacetylation between acetylornithine and glutamate.</text>
</comment>
<evidence type="ECO:0000313" key="11">
    <source>
        <dbReference type="EMBL" id="RKP12072.1"/>
    </source>
</evidence>
<dbReference type="GO" id="GO:0005759">
    <property type="term" value="C:mitochondrial matrix"/>
    <property type="evidence" value="ECO:0007669"/>
    <property type="project" value="UniProtKB-SubCell"/>
</dbReference>
<comment type="PTM">
    <text evidence="10">The alpha and beta chains are autoproteolytically processed from a single precursor protein within the mitochondrion.</text>
</comment>
<dbReference type="GO" id="GO:0004042">
    <property type="term" value="F:L-glutamate N-acetyltransferase activity"/>
    <property type="evidence" value="ECO:0007669"/>
    <property type="project" value="UniProtKB-UniRule"/>
</dbReference>
<dbReference type="FunFam" id="3.10.20.340:FF:000002">
    <property type="entry name" value="Arginine biosynthesis bifunctional protein ArgJ, mitochondrial"/>
    <property type="match status" value="1"/>
</dbReference>
<dbReference type="OrthoDB" id="4199794at2759"/>
<dbReference type="Pfam" id="PF01960">
    <property type="entry name" value="ArgJ"/>
    <property type="match status" value="1"/>
</dbReference>
<keyword evidence="4 10" id="KW-0028">Amino-acid biosynthesis</keyword>
<dbReference type="EC" id="2.3.1.1" evidence="10"/>
<dbReference type="InterPro" id="IPR002813">
    <property type="entry name" value="Arg_biosynth_ArgJ"/>
</dbReference>
<keyword evidence="8 10" id="KW-0511">Multifunctional enzyme</keyword>
<feature type="chain" id="PRO_5023212621" description="Arginine biosynthesis bifunctional protein ArgJ alpha chain" evidence="10">
    <location>
        <begin position="1"/>
        <end position="227"/>
    </location>
</feature>
<dbReference type="Gene3D" id="3.10.20.340">
    <property type="entry name" value="ArgJ beta chain, C-terminal domain"/>
    <property type="match status" value="1"/>
</dbReference>
<evidence type="ECO:0000313" key="12">
    <source>
        <dbReference type="Proteomes" id="UP000267251"/>
    </source>
</evidence>
<keyword evidence="3 10" id="KW-0055">Arginine biosynthesis</keyword>
<organism evidence="11 12">
    <name type="scientific">Piptocephalis cylindrospora</name>
    <dbReference type="NCBI Taxonomy" id="1907219"/>
    <lineage>
        <taxon>Eukaryota</taxon>
        <taxon>Fungi</taxon>
        <taxon>Fungi incertae sedis</taxon>
        <taxon>Zoopagomycota</taxon>
        <taxon>Zoopagomycotina</taxon>
        <taxon>Zoopagomycetes</taxon>
        <taxon>Zoopagales</taxon>
        <taxon>Piptocephalidaceae</taxon>
        <taxon>Piptocephalis</taxon>
    </lineage>
</organism>
<dbReference type="FunFam" id="3.60.70.12:FF:000001">
    <property type="entry name" value="Arginine biosynthesis bifunctional protein ArgJ, chloroplastic"/>
    <property type="match status" value="1"/>
</dbReference>
<dbReference type="AlphaFoldDB" id="A0A4P9Y0R5"/>
<gene>
    <name evidence="11" type="ORF">BJ684DRAFT_21361</name>
</gene>
<keyword evidence="5 10" id="KW-0808">Transferase</keyword>
<feature type="chain" id="PRO_5023212620" description="Arginine biosynthesis bifunctional protein ArgJ beta chain" evidence="10">
    <location>
        <begin position="228"/>
        <end position="456"/>
    </location>
</feature>
<dbReference type="UniPathway" id="UPA00068">
    <property type="reaction ID" value="UER00106"/>
</dbReference>